<dbReference type="Proteomes" id="UP001147746">
    <property type="component" value="Unassembled WGS sequence"/>
</dbReference>
<comment type="caution">
    <text evidence="9">The sequence shown here is derived from an EMBL/GenBank/DDBJ whole genome shotgun (WGS) entry which is preliminary data.</text>
</comment>
<dbReference type="EMBL" id="JAPZBO010000009">
    <property type="protein sequence ID" value="KAJ5303556.1"/>
    <property type="molecule type" value="Genomic_DNA"/>
</dbReference>
<keyword evidence="6" id="KW-0539">Nucleus</keyword>
<dbReference type="AlphaFoldDB" id="A0A9W9U0S6"/>
<name>A0A9W9U0S6_9EURO</name>
<feature type="compositionally biased region" description="Polar residues" evidence="7">
    <location>
        <begin position="493"/>
        <end position="511"/>
    </location>
</feature>
<dbReference type="Gene3D" id="4.10.240.10">
    <property type="entry name" value="Zn(2)-C6 fungal-type DNA-binding domain"/>
    <property type="match status" value="1"/>
</dbReference>
<dbReference type="InterPro" id="IPR007219">
    <property type="entry name" value="XnlR_reg_dom"/>
</dbReference>
<dbReference type="SMART" id="SM00066">
    <property type="entry name" value="GAL4"/>
    <property type="match status" value="1"/>
</dbReference>
<dbReference type="GO" id="GO:0003677">
    <property type="term" value="F:DNA binding"/>
    <property type="evidence" value="ECO:0007669"/>
    <property type="project" value="UniProtKB-KW"/>
</dbReference>
<dbReference type="SUPFAM" id="SSF57701">
    <property type="entry name" value="Zn2/Cys6 DNA-binding domain"/>
    <property type="match status" value="1"/>
</dbReference>
<feature type="domain" description="Zn(2)-C6 fungal-type" evidence="8">
    <location>
        <begin position="89"/>
        <end position="118"/>
    </location>
</feature>
<dbReference type="SMART" id="SM00906">
    <property type="entry name" value="Fungal_trans"/>
    <property type="match status" value="1"/>
</dbReference>
<dbReference type="GO" id="GO:0005634">
    <property type="term" value="C:nucleus"/>
    <property type="evidence" value="ECO:0007669"/>
    <property type="project" value="UniProtKB-SubCell"/>
</dbReference>
<keyword evidence="4" id="KW-0238">DNA-binding</keyword>
<dbReference type="PROSITE" id="PS50048">
    <property type="entry name" value="ZN2_CY6_FUNGAL_2"/>
    <property type="match status" value="1"/>
</dbReference>
<reference evidence="9" key="1">
    <citation type="submission" date="2022-12" db="EMBL/GenBank/DDBJ databases">
        <authorList>
            <person name="Petersen C."/>
        </authorList>
    </citation>
    <scope>NUCLEOTIDE SEQUENCE</scope>
    <source>
        <strain evidence="9">IBT 21472</strain>
    </source>
</reference>
<reference evidence="9" key="2">
    <citation type="journal article" date="2023" name="IMA Fungus">
        <title>Comparative genomic study of the Penicillium genus elucidates a diverse pangenome and 15 lateral gene transfer events.</title>
        <authorList>
            <person name="Petersen C."/>
            <person name="Sorensen T."/>
            <person name="Nielsen M.R."/>
            <person name="Sondergaard T.E."/>
            <person name="Sorensen J.L."/>
            <person name="Fitzpatrick D.A."/>
            <person name="Frisvad J.C."/>
            <person name="Nielsen K.L."/>
        </authorList>
    </citation>
    <scope>NUCLEOTIDE SEQUENCE</scope>
    <source>
        <strain evidence="9">IBT 21472</strain>
    </source>
</reference>
<sequence length="793" mass="89323">MNLILLAREMYRRGQIGFSACTNGTENVARDRNHYSVPDTHSIYFDSSDLEAWVSELSELVVRFRDNSRVPISPWPRTDRTMSLTRGHSCVLCQQRKVRCDQQKPCSNCIRAQVECKVVAPQPARRRKKKLHERDLIERLKKYEALMTQHGIDFDSVGDVGDEATEADTNAGERTNSPESSSLHRGPRSEGSQRRSKWFASYDEYRTTYDLLQNSDDEGSDPPPIHHAFDKMFVNDTDSFPFGVGGSPTRITHLHPSAIRIFQLWQVYISNVNPLLKISHVPTLQPQIVAASADLSKVSKPLEALMFNIYLIAVKSLTDEETQTIFGEPRELMLARFNEASQQALINVGFMRSNELIVLQAYFLYLRSAGRNIDPRSMFCLIGIAVRMATRMGVHRDGAQFGLSPFETEQRRKLWWQLAALDKRMAEMTGSSITALSSSGSDCRLPLNVNDADLYLHSNEPPKPHSGPTEMLCCLTRIELLIAADPTSIRPNSTTIKNPQHHTNSVASPDTSIGEGCRPSSRDLDEYCSYIESVYLKHCDPRIPVQLFALMATRSALCKLHVVEFMCRGIPTSSLGDHERDDLFLTAIKMLEYDDVIYTTESLRGFLWYMQIQGPLPGYIFLISELRERTTGELCERAWKAICNNHEHRQFTRNIGNPIHAAFMHATLRAWDAREEAELRLGRSVEPPNLVNLHRQLAVDTKASRKDSQPAQTEGGLEPQPVCRLSESERMDQPSETTIDDNLTMPALDPAIDVYGAAFGSYDQTNWAYLMQPGVLGGILHGSGTHFPQGGGF</sequence>
<keyword evidence="5" id="KW-0804">Transcription</keyword>
<accession>A0A9W9U0S6</accession>
<dbReference type="PANTHER" id="PTHR31001:SF45">
    <property type="entry name" value="ZN(II)2CYS6 TRANSCRIPTION FACTOR (EUROFUNG)"/>
    <property type="match status" value="1"/>
</dbReference>
<dbReference type="PANTHER" id="PTHR31001">
    <property type="entry name" value="UNCHARACTERIZED TRANSCRIPTIONAL REGULATORY PROTEIN"/>
    <property type="match status" value="1"/>
</dbReference>
<feature type="region of interest" description="Disordered" evidence="7">
    <location>
        <begin position="493"/>
        <end position="517"/>
    </location>
</feature>
<keyword evidence="2" id="KW-0479">Metal-binding</keyword>
<gene>
    <name evidence="9" type="ORF">N7476_010355</name>
</gene>
<dbReference type="CDD" id="cd00067">
    <property type="entry name" value="GAL4"/>
    <property type="match status" value="1"/>
</dbReference>
<dbReference type="GO" id="GO:0008270">
    <property type="term" value="F:zinc ion binding"/>
    <property type="evidence" value="ECO:0007669"/>
    <property type="project" value="InterPro"/>
</dbReference>
<dbReference type="GO" id="GO:0000981">
    <property type="term" value="F:DNA-binding transcription factor activity, RNA polymerase II-specific"/>
    <property type="evidence" value="ECO:0007669"/>
    <property type="project" value="InterPro"/>
</dbReference>
<dbReference type="Pfam" id="PF00172">
    <property type="entry name" value="Zn_clus"/>
    <property type="match status" value="1"/>
</dbReference>
<evidence type="ECO:0000256" key="1">
    <source>
        <dbReference type="ARBA" id="ARBA00004123"/>
    </source>
</evidence>
<evidence type="ECO:0000256" key="5">
    <source>
        <dbReference type="ARBA" id="ARBA00023163"/>
    </source>
</evidence>
<evidence type="ECO:0000259" key="8">
    <source>
        <dbReference type="PROSITE" id="PS50048"/>
    </source>
</evidence>
<evidence type="ECO:0000256" key="3">
    <source>
        <dbReference type="ARBA" id="ARBA00023015"/>
    </source>
</evidence>
<dbReference type="InterPro" id="IPR050613">
    <property type="entry name" value="Sec_Metabolite_Reg"/>
</dbReference>
<dbReference type="Pfam" id="PF04082">
    <property type="entry name" value="Fungal_trans"/>
    <property type="match status" value="1"/>
</dbReference>
<feature type="compositionally biased region" description="Polar residues" evidence="7">
    <location>
        <begin position="172"/>
        <end position="183"/>
    </location>
</feature>
<dbReference type="InterPro" id="IPR001138">
    <property type="entry name" value="Zn2Cys6_DnaBD"/>
</dbReference>
<organism evidence="9 10">
    <name type="scientific">Penicillium atrosanguineum</name>
    <dbReference type="NCBI Taxonomy" id="1132637"/>
    <lineage>
        <taxon>Eukaryota</taxon>
        <taxon>Fungi</taxon>
        <taxon>Dikarya</taxon>
        <taxon>Ascomycota</taxon>
        <taxon>Pezizomycotina</taxon>
        <taxon>Eurotiomycetes</taxon>
        <taxon>Eurotiomycetidae</taxon>
        <taxon>Eurotiales</taxon>
        <taxon>Aspergillaceae</taxon>
        <taxon>Penicillium</taxon>
    </lineage>
</organism>
<evidence type="ECO:0000256" key="7">
    <source>
        <dbReference type="SAM" id="MobiDB-lite"/>
    </source>
</evidence>
<evidence type="ECO:0000256" key="6">
    <source>
        <dbReference type="ARBA" id="ARBA00023242"/>
    </source>
</evidence>
<keyword evidence="10" id="KW-1185">Reference proteome</keyword>
<protein>
    <recommendedName>
        <fullName evidence="8">Zn(2)-C6 fungal-type domain-containing protein</fullName>
    </recommendedName>
</protein>
<dbReference type="CDD" id="cd12148">
    <property type="entry name" value="fungal_TF_MHR"/>
    <property type="match status" value="1"/>
</dbReference>
<dbReference type="GO" id="GO:0006351">
    <property type="term" value="P:DNA-templated transcription"/>
    <property type="evidence" value="ECO:0007669"/>
    <property type="project" value="InterPro"/>
</dbReference>
<proteinExistence type="predicted"/>
<evidence type="ECO:0000313" key="9">
    <source>
        <dbReference type="EMBL" id="KAJ5303556.1"/>
    </source>
</evidence>
<evidence type="ECO:0000313" key="10">
    <source>
        <dbReference type="Proteomes" id="UP001147746"/>
    </source>
</evidence>
<evidence type="ECO:0000256" key="2">
    <source>
        <dbReference type="ARBA" id="ARBA00022723"/>
    </source>
</evidence>
<keyword evidence="3" id="KW-0805">Transcription regulation</keyword>
<feature type="region of interest" description="Disordered" evidence="7">
    <location>
        <begin position="701"/>
        <end position="739"/>
    </location>
</feature>
<evidence type="ECO:0000256" key="4">
    <source>
        <dbReference type="ARBA" id="ARBA00023125"/>
    </source>
</evidence>
<comment type="subcellular location">
    <subcellularLocation>
        <location evidence="1">Nucleus</location>
    </subcellularLocation>
</comment>
<dbReference type="InterPro" id="IPR036864">
    <property type="entry name" value="Zn2-C6_fun-type_DNA-bd_sf"/>
</dbReference>
<feature type="region of interest" description="Disordered" evidence="7">
    <location>
        <begin position="154"/>
        <end position="195"/>
    </location>
</feature>